<evidence type="ECO:0000256" key="1">
    <source>
        <dbReference type="SAM" id="MobiDB-lite"/>
    </source>
</evidence>
<protein>
    <submittedName>
        <fullName evidence="2">Uncharacterized protein</fullName>
    </submittedName>
</protein>
<dbReference type="EMBL" id="CP040078">
    <property type="protein sequence ID" value="QCP52241.1"/>
    <property type="molecule type" value="Genomic_DNA"/>
</dbReference>
<reference evidence="2 3" key="1">
    <citation type="submission" date="2019-05" db="EMBL/GenBank/DDBJ databases">
        <title>Burkholderia sp. DHOD12, isolated from subtropical forest soil.</title>
        <authorList>
            <person name="Gao Z.-H."/>
            <person name="Qiu L.-H."/>
        </authorList>
    </citation>
    <scope>NUCLEOTIDE SEQUENCE [LARGE SCALE GENOMIC DNA]</scope>
    <source>
        <strain evidence="2 3">DHOD12</strain>
    </source>
</reference>
<dbReference type="OrthoDB" id="581516at2"/>
<dbReference type="Proteomes" id="UP000298656">
    <property type="component" value="Chromosome 2"/>
</dbReference>
<accession>A0A4P8IV15</accession>
<dbReference type="KEGG" id="tvl:FAZ95_23970"/>
<organism evidence="2 3">
    <name type="scientific">Trinickia violacea</name>
    <dbReference type="NCBI Taxonomy" id="2571746"/>
    <lineage>
        <taxon>Bacteria</taxon>
        <taxon>Pseudomonadati</taxon>
        <taxon>Pseudomonadota</taxon>
        <taxon>Betaproteobacteria</taxon>
        <taxon>Burkholderiales</taxon>
        <taxon>Burkholderiaceae</taxon>
        <taxon>Trinickia</taxon>
    </lineage>
</organism>
<name>A0A4P8IV15_9BURK</name>
<sequence length="339" mass="36958">MQHTVIALFDTYPEAEAARDALIRAGFDRNGIALQARCEPTYASDATSAAETTPPADEGVIANIERFFEALFVTDPRPHEVAQYAEAVRRGAVMLSADAATDAYAELARSMLERSGPIDIEERAATWHAPDDAVAPAWRAPDDDSARAHSPLEELGIRRAPARPRGIVRSYLRRTAPASGAESAAPDRPATEASVTATAAGSAPGMGAIFSAGHSEPKRPAASSAHLSASAAAEGAANMPAGAAAPIPDEFLQYEEDFRGDYETKYASDGSRYEDYERAYRHGATLGRDARYAEHRSWEDVEPYAQRDWEETHPHNAWRRFKAAVRHGWERVTHHDHRA</sequence>
<feature type="region of interest" description="Disordered" evidence="1">
    <location>
        <begin position="137"/>
        <end position="158"/>
    </location>
</feature>
<feature type="region of interest" description="Disordered" evidence="1">
    <location>
        <begin position="173"/>
        <end position="227"/>
    </location>
</feature>
<evidence type="ECO:0000313" key="3">
    <source>
        <dbReference type="Proteomes" id="UP000298656"/>
    </source>
</evidence>
<gene>
    <name evidence="2" type="ORF">FAZ95_23970</name>
</gene>
<dbReference type="AlphaFoldDB" id="A0A4P8IV15"/>
<dbReference type="RefSeq" id="WP_137335014.1">
    <property type="nucleotide sequence ID" value="NZ_CP040078.1"/>
</dbReference>
<proteinExistence type="predicted"/>
<keyword evidence="3" id="KW-1185">Reference proteome</keyword>
<feature type="compositionally biased region" description="Basic and acidic residues" evidence="1">
    <location>
        <begin position="140"/>
        <end position="157"/>
    </location>
</feature>
<evidence type="ECO:0000313" key="2">
    <source>
        <dbReference type="EMBL" id="QCP52241.1"/>
    </source>
</evidence>